<keyword evidence="1" id="KW-0812">Transmembrane</keyword>
<keyword evidence="1" id="KW-1133">Transmembrane helix</keyword>
<gene>
    <name evidence="2" type="ORF">BEU00_03060</name>
</gene>
<evidence type="ECO:0000313" key="3">
    <source>
        <dbReference type="Proteomes" id="UP000183138"/>
    </source>
</evidence>
<accession>A0A1J5UBU2</accession>
<comment type="caution">
    <text evidence="2">The sequence shown here is derived from an EMBL/GenBank/DDBJ whole genome shotgun (WGS) entry which is preliminary data.</text>
</comment>
<keyword evidence="1" id="KW-0472">Membrane</keyword>
<name>A0A1J5UBU2_9ARCH</name>
<dbReference type="EMBL" id="MIYY01000011">
    <property type="protein sequence ID" value="OIR23396.1"/>
    <property type="molecule type" value="Genomic_DNA"/>
</dbReference>
<sequence length="295" mass="30900">MEEKIMATKISKALLLAMLMLGTSLVMFAPPADAQAAVAYSISFTNGQVQLDVRPGASGIGCTEMVISNEGQATIDVDISLSGGGVTISPGAVSVTLGPGGSITVPVCALALTRSSYKTVQVNALASGRETNTQLNQVNKNAGFAVIVQQYARLSVQASQPFQKIGPGKEFVLNFIAVNNGNYQDTIAVEVLNAKDLEDAGFTVALAAAQYQIDASGEQPVQLTVATPRGTVVGWSNEYHTVILQVATTLQGETEARSVTATLWVRGVFLPGFDPIFTIFALGMVATALSRARKD</sequence>
<organism evidence="2 3">
    <name type="scientific">Marine Group III euryarchaeote CG-Epi3</name>
    <dbReference type="NCBI Taxonomy" id="1888997"/>
    <lineage>
        <taxon>Archaea</taxon>
        <taxon>Methanobacteriati</taxon>
        <taxon>Thermoplasmatota</taxon>
        <taxon>Thermoplasmata</taxon>
        <taxon>Candidatus Thermoprofundales</taxon>
    </lineage>
</organism>
<dbReference type="NCBIfam" id="NF041740">
    <property type="entry name" value="choice_anch_T"/>
    <property type="match status" value="1"/>
</dbReference>
<dbReference type="InterPro" id="IPR058224">
    <property type="entry name" value="Choice_anch_T"/>
</dbReference>
<feature type="transmembrane region" description="Helical" evidence="1">
    <location>
        <begin position="263"/>
        <end position="289"/>
    </location>
</feature>
<proteinExistence type="predicted"/>
<dbReference type="Proteomes" id="UP000183138">
    <property type="component" value="Unassembled WGS sequence"/>
</dbReference>
<evidence type="ECO:0000256" key="1">
    <source>
        <dbReference type="SAM" id="Phobius"/>
    </source>
</evidence>
<reference evidence="2 3" key="1">
    <citation type="submission" date="2016-08" db="EMBL/GenBank/DDBJ databases">
        <title>New Insights into Marine Group III Euryarchaeota, from dark to light.</title>
        <authorList>
            <person name="Haro-Moreno J.M."/>
            <person name="Rodriguez-Valera F."/>
            <person name="Lopez-Garcia P."/>
            <person name="Moreira D."/>
            <person name="Martin-Cuadrado A.B."/>
        </authorList>
    </citation>
    <scope>NUCLEOTIDE SEQUENCE [LARGE SCALE GENOMIC DNA]</scope>
    <source>
        <strain evidence="2">CG-Epi3</strain>
    </source>
</reference>
<dbReference type="AlphaFoldDB" id="A0A1J5UBU2"/>
<protein>
    <submittedName>
        <fullName evidence="2">Uncharacterized protein</fullName>
    </submittedName>
</protein>
<evidence type="ECO:0000313" key="2">
    <source>
        <dbReference type="EMBL" id="OIR23396.1"/>
    </source>
</evidence>